<evidence type="ECO:0000259" key="5">
    <source>
        <dbReference type="Pfam" id="PF10366"/>
    </source>
</evidence>
<dbReference type="PROSITE" id="PS50236">
    <property type="entry name" value="CHCR"/>
    <property type="match status" value="1"/>
</dbReference>
<dbReference type="InterPro" id="IPR032914">
    <property type="entry name" value="Vam6/VPS39/TRAP1"/>
</dbReference>
<evidence type="ECO:0000313" key="8">
    <source>
        <dbReference type="Proteomes" id="UP000440578"/>
    </source>
</evidence>
<evidence type="ECO:0000259" key="6">
    <source>
        <dbReference type="Pfam" id="PF10367"/>
    </source>
</evidence>
<gene>
    <name evidence="7" type="primary">Vps39</name>
    <name evidence="7" type="ORF">FJT64_018792</name>
</gene>
<dbReference type="GO" id="GO:0006914">
    <property type="term" value="P:autophagy"/>
    <property type="evidence" value="ECO:0007669"/>
    <property type="project" value="TreeGrafter"/>
</dbReference>
<dbReference type="AlphaFoldDB" id="A0A6A4WRQ3"/>
<dbReference type="InterPro" id="IPR019453">
    <property type="entry name" value="VPS39/TGFA1_Znf"/>
</dbReference>
<dbReference type="GO" id="GO:0034058">
    <property type="term" value="P:endosomal vesicle fusion"/>
    <property type="evidence" value="ECO:0007669"/>
    <property type="project" value="TreeGrafter"/>
</dbReference>
<proteinExistence type="inferred from homology"/>
<dbReference type="PANTHER" id="PTHR12894:SF49">
    <property type="entry name" value="VAM6_VPS39-LIKE PROTEIN"/>
    <property type="match status" value="1"/>
</dbReference>
<feature type="repeat" description="CHCR" evidence="4">
    <location>
        <begin position="438"/>
        <end position="618"/>
    </location>
</feature>
<evidence type="ECO:0000313" key="7">
    <source>
        <dbReference type="EMBL" id="KAF0310166.1"/>
    </source>
</evidence>
<dbReference type="GO" id="GO:0006886">
    <property type="term" value="P:intracellular protein transport"/>
    <property type="evidence" value="ECO:0007669"/>
    <property type="project" value="UniProtKB-UniRule"/>
</dbReference>
<protein>
    <submittedName>
        <fullName evidence="7">Vam6/Vps39-like protein</fullName>
    </submittedName>
</protein>
<dbReference type="InterPro" id="IPR019452">
    <property type="entry name" value="VPS39/TGF_beta_rcpt-assoc_1"/>
</dbReference>
<dbReference type="OrthoDB" id="5325112at2759"/>
<accession>A0A6A4WRQ3</accession>
<dbReference type="Pfam" id="PF10367">
    <property type="entry name" value="zf-Vps39_C"/>
    <property type="match status" value="1"/>
</dbReference>
<evidence type="ECO:0000256" key="3">
    <source>
        <dbReference type="ARBA" id="ARBA00038201"/>
    </source>
</evidence>
<dbReference type="Proteomes" id="UP000440578">
    <property type="component" value="Unassembled WGS sequence"/>
</dbReference>
<feature type="domain" description="Vacuolar sorting protein 39/Transforming growth factor beta receptor-associated" evidence="5">
    <location>
        <begin position="327"/>
        <end position="428"/>
    </location>
</feature>
<dbReference type="EMBL" id="VIIS01000340">
    <property type="protein sequence ID" value="KAF0310166.1"/>
    <property type="molecule type" value="Genomic_DNA"/>
</dbReference>
<dbReference type="Pfam" id="PF10366">
    <property type="entry name" value="Vps39_1"/>
    <property type="match status" value="1"/>
</dbReference>
<keyword evidence="8" id="KW-1185">Reference proteome</keyword>
<dbReference type="InterPro" id="IPR000547">
    <property type="entry name" value="Clathrin_H-chain/VPS_repeat"/>
</dbReference>
<dbReference type="GO" id="GO:0005737">
    <property type="term" value="C:cytoplasm"/>
    <property type="evidence" value="ECO:0007669"/>
    <property type="project" value="TreeGrafter"/>
</dbReference>
<comment type="subcellular location">
    <subcellularLocation>
        <location evidence="1">Endomembrane system</location>
        <topology evidence="1">Peripheral membrane protein</topology>
    </subcellularLocation>
</comment>
<keyword evidence="2" id="KW-0472">Membrane</keyword>
<dbReference type="GO" id="GO:0012505">
    <property type="term" value="C:endomembrane system"/>
    <property type="evidence" value="ECO:0007669"/>
    <property type="project" value="UniProtKB-SubCell"/>
</dbReference>
<sequence length="748" mass="85233">MFKVDIQRQTSLTGDQSLVVRLCVAVKRKLQLYYWKNREFHELMADLAVPDSTISCSSCRAKERELFPTGKSGEPTIAHLGEGRLALVRDPADHLHRPLTATPRRSCPSPGPRCRTRCCTTRRTWWLCAPPTWRCRPVEPRRHIQTISWEAPRFMARTGAGQMVLASASHLWLLRAVAVGTQVNSLVQQRQFQLALELANLSSDAADEKAQQRQHIRNLYAFDLFTQKHFKEAMQIFLELNTDPSHVIGLFPDLLPQQYWSQLEYPGRLAELQGRDLENGLVALSDYLIQVRHQLMKDDSSSGTVCNRAIVEGSGTVRSRPQLLQIVDTTLLKCYLQTNSALVASLLRLKDNHCHLEETEHALKKDHKLAELIILYQTRRLHRRALELLVRHSGRAESALYGTDWLVHYLQHLGAEHMDLIEEFARPVLLQSPDQGLLIFTDDLQEVETLPRARVCEYLRRTAPQLLPQYLEHVINVWHETHPMFHNELLYLYRALAESAETAERAGHYRRRLVELLTRSEHYIPEQILVHFPHDAFFEERAILLGRLGRHEQALTIYVHILRDPGKALQYCRHHHGGRRPADDQVYLTMPPPPAQVYLTLLAQLATEISPKLLGVLAPSCAPLPPDLRAAIQLLNQHGDKMDPVEALRLLPASLGVGDLERFLVSSVARRQTALRRHQLESALCQRQAERQRAGRGQHRSRRLTLSDGQTCPACGRRFAAQSAFALLPGGDVVHYACRQPESPRPAC</sequence>
<dbReference type="PANTHER" id="PTHR12894">
    <property type="entry name" value="CNH DOMAIN CONTAINING"/>
    <property type="match status" value="1"/>
</dbReference>
<name>A0A6A4WRQ3_AMPAM</name>
<comment type="caution">
    <text evidence="7">The sequence shown here is derived from an EMBL/GenBank/DDBJ whole genome shotgun (WGS) entry which is preliminary data.</text>
</comment>
<reference evidence="7 8" key="1">
    <citation type="submission" date="2019-07" db="EMBL/GenBank/DDBJ databases">
        <title>Draft genome assembly of a fouling barnacle, Amphibalanus amphitrite (Darwin, 1854): The first reference genome for Thecostraca.</title>
        <authorList>
            <person name="Kim W."/>
        </authorList>
    </citation>
    <scope>NUCLEOTIDE SEQUENCE [LARGE SCALE GENOMIC DNA]</scope>
    <source>
        <strain evidence="7">SNU_AA5</strain>
        <tissue evidence="7">Soma without cirri and trophi</tissue>
    </source>
</reference>
<evidence type="ECO:0000256" key="2">
    <source>
        <dbReference type="ARBA" id="ARBA00023136"/>
    </source>
</evidence>
<evidence type="ECO:0000256" key="4">
    <source>
        <dbReference type="PROSITE-ProRule" id="PRU01006"/>
    </source>
</evidence>
<feature type="domain" description="Vacuolar sorting protein 39/Transforming growth factor beta receptor-associated zinc finger" evidence="6">
    <location>
        <begin position="701"/>
        <end position="739"/>
    </location>
</feature>
<organism evidence="7 8">
    <name type="scientific">Amphibalanus amphitrite</name>
    <name type="common">Striped barnacle</name>
    <name type="synonym">Balanus amphitrite</name>
    <dbReference type="NCBI Taxonomy" id="1232801"/>
    <lineage>
        <taxon>Eukaryota</taxon>
        <taxon>Metazoa</taxon>
        <taxon>Ecdysozoa</taxon>
        <taxon>Arthropoda</taxon>
        <taxon>Crustacea</taxon>
        <taxon>Multicrustacea</taxon>
        <taxon>Cirripedia</taxon>
        <taxon>Thoracica</taxon>
        <taxon>Thoracicalcarea</taxon>
        <taxon>Balanomorpha</taxon>
        <taxon>Balanoidea</taxon>
        <taxon>Balanidae</taxon>
        <taxon>Amphibalaninae</taxon>
        <taxon>Amphibalanus</taxon>
    </lineage>
</organism>
<evidence type="ECO:0000256" key="1">
    <source>
        <dbReference type="ARBA" id="ARBA00004184"/>
    </source>
</evidence>
<dbReference type="Pfam" id="PF23556">
    <property type="entry name" value="TPR_Vps41"/>
    <property type="match status" value="1"/>
</dbReference>
<dbReference type="GO" id="GO:0016020">
    <property type="term" value="C:membrane"/>
    <property type="evidence" value="ECO:0007669"/>
    <property type="project" value="TreeGrafter"/>
</dbReference>
<comment type="similarity">
    <text evidence="3">Belongs to the VAM6/VPS39 family.</text>
</comment>